<sequence>MSNRTESYLVGLVGDGVTPSLTPPMHEREGDVQGLRYLYRPIDLLELGLTGESVGAILDSARILGFNGLNITHPCKQLVLQHLDEVSPDARRLGAVNTVVIRDGRFIGHNTDFSGFAAALASGLPGARLDRVVQLGAGGAGSAVAYALLSAGVKSLDLVDMDPARATARAAELQGFFPDSTVTARTTAELPQLMPLADGLVHCTPVGMAAHPGVPLDLDLLEPRHWVADIVYRPIDTELVRGARAKGCEVLDGGRMAVGQAADAFRIFTGLDADPERMRSHFLELVAAEEVAA</sequence>
<comment type="pathway">
    <text evidence="1 3">Metabolic intermediate biosynthesis; chorismate biosynthesis; chorismate from D-erythrose 4-phosphate and phosphoenolpyruvate: step 4/7.</text>
</comment>
<proteinExistence type="inferred from homology"/>
<feature type="active site" description="Proton acceptor" evidence="3">
    <location>
        <position position="76"/>
    </location>
</feature>
<dbReference type="SUPFAM" id="SSF53223">
    <property type="entry name" value="Aminoacid dehydrogenase-like, N-terminal domain"/>
    <property type="match status" value="1"/>
</dbReference>
<comment type="caution">
    <text evidence="3">Lacks conserved residue(s) required for the propagation of feature annotation.</text>
</comment>
<reference evidence="6 7" key="1">
    <citation type="submission" date="2023-07" db="EMBL/GenBank/DDBJ databases">
        <title>Sorghum-associated microbial communities from plants grown in Nebraska, USA.</title>
        <authorList>
            <person name="Schachtman D."/>
        </authorList>
    </citation>
    <scope>NUCLEOTIDE SEQUENCE [LARGE SCALE GENOMIC DNA]</scope>
    <source>
        <strain evidence="6 7">DS994</strain>
    </source>
</reference>
<dbReference type="InterPro" id="IPR022893">
    <property type="entry name" value="Shikimate_DH_fam"/>
</dbReference>
<feature type="binding site" evidence="3">
    <location>
        <begin position="20"/>
        <end position="22"/>
    </location>
    <ligand>
        <name>shikimate</name>
        <dbReference type="ChEBI" id="CHEBI:36208"/>
    </ligand>
</feature>
<dbReference type="Proteomes" id="UP001226389">
    <property type="component" value="Unassembled WGS sequence"/>
</dbReference>
<dbReference type="PANTHER" id="PTHR21089">
    <property type="entry name" value="SHIKIMATE DEHYDROGENASE"/>
    <property type="match status" value="1"/>
</dbReference>
<keyword evidence="7" id="KW-1185">Reference proteome</keyword>
<dbReference type="InterPro" id="IPR013708">
    <property type="entry name" value="Shikimate_DH-bd_N"/>
</dbReference>
<dbReference type="SUPFAM" id="SSF51735">
    <property type="entry name" value="NAD(P)-binding Rossmann-fold domains"/>
    <property type="match status" value="1"/>
</dbReference>
<keyword evidence="2 3" id="KW-0057">Aromatic amino acid biosynthesis</keyword>
<protein>
    <recommendedName>
        <fullName evidence="3">Shikimate dehydrogenase (NADP(+))</fullName>
        <shortName evidence="3">SDH</shortName>
        <ecNumber evidence="3">1.1.1.25</ecNumber>
    </recommendedName>
</protein>
<organism evidence="6 7">
    <name type="scientific">Pseudarthrobacter defluvii</name>
    <dbReference type="NCBI Taxonomy" id="410837"/>
    <lineage>
        <taxon>Bacteria</taxon>
        <taxon>Bacillati</taxon>
        <taxon>Actinomycetota</taxon>
        <taxon>Actinomycetes</taxon>
        <taxon>Micrococcales</taxon>
        <taxon>Micrococcaceae</taxon>
        <taxon>Pseudarthrobacter</taxon>
    </lineage>
</organism>
<evidence type="ECO:0000259" key="5">
    <source>
        <dbReference type="Pfam" id="PF18317"/>
    </source>
</evidence>
<dbReference type="EMBL" id="JAUSSY010000008">
    <property type="protein sequence ID" value="MDQ0119342.1"/>
    <property type="molecule type" value="Genomic_DNA"/>
</dbReference>
<dbReference type="InterPro" id="IPR046346">
    <property type="entry name" value="Aminoacid_DH-like_N_sf"/>
</dbReference>
<keyword evidence="3 6" id="KW-0560">Oxidoreductase</keyword>
<accession>A0ABT9UI67</accession>
<evidence type="ECO:0000256" key="3">
    <source>
        <dbReference type="HAMAP-Rule" id="MF_00222"/>
    </source>
</evidence>
<dbReference type="Gene3D" id="3.40.50.720">
    <property type="entry name" value="NAD(P)-binding Rossmann-like Domain"/>
    <property type="match status" value="1"/>
</dbReference>
<name>A0ABT9UI67_9MICC</name>
<keyword evidence="3" id="KW-0028">Amino-acid biosynthesis</keyword>
<keyword evidence="3" id="KW-0521">NADP</keyword>
<feature type="binding site" evidence="3">
    <location>
        <position position="253"/>
    </location>
    <ligand>
        <name>NADP(+)</name>
        <dbReference type="ChEBI" id="CHEBI:58349"/>
    </ligand>
</feature>
<dbReference type="EC" id="1.1.1.25" evidence="3"/>
<comment type="similarity">
    <text evidence="3">Belongs to the shikimate dehydrogenase family.</text>
</comment>
<feature type="domain" description="Shikimate dehydrogenase substrate binding N-terminal" evidence="4">
    <location>
        <begin position="12"/>
        <end position="99"/>
    </location>
</feature>
<dbReference type="RefSeq" id="WP_159629568.1">
    <property type="nucleotide sequence ID" value="NZ_JAUSSY010000008.1"/>
</dbReference>
<evidence type="ECO:0000256" key="2">
    <source>
        <dbReference type="ARBA" id="ARBA00023141"/>
    </source>
</evidence>
<comment type="catalytic activity">
    <reaction evidence="3">
        <text>shikimate + NADP(+) = 3-dehydroshikimate + NADPH + H(+)</text>
        <dbReference type="Rhea" id="RHEA:17737"/>
        <dbReference type="ChEBI" id="CHEBI:15378"/>
        <dbReference type="ChEBI" id="CHEBI:16630"/>
        <dbReference type="ChEBI" id="CHEBI:36208"/>
        <dbReference type="ChEBI" id="CHEBI:57783"/>
        <dbReference type="ChEBI" id="CHEBI:58349"/>
        <dbReference type="EC" id="1.1.1.25"/>
    </reaction>
</comment>
<comment type="function">
    <text evidence="3">Involved in the biosynthesis of the chorismate, which leads to the biosynthesis of aromatic amino acids. Catalyzes the reversible NADPH linked reduction of 3-dehydroshikimate (DHSA) to yield shikimate (SA).</text>
</comment>
<evidence type="ECO:0000259" key="4">
    <source>
        <dbReference type="Pfam" id="PF08501"/>
    </source>
</evidence>
<dbReference type="InterPro" id="IPR041121">
    <property type="entry name" value="SDH_C"/>
</dbReference>
<comment type="caution">
    <text evidence="6">The sequence shown here is derived from an EMBL/GenBank/DDBJ whole genome shotgun (WGS) entry which is preliminary data.</text>
</comment>
<feature type="binding site" evidence="3">
    <location>
        <position position="260"/>
    </location>
    <ligand>
        <name>shikimate</name>
        <dbReference type="ChEBI" id="CHEBI:36208"/>
    </ligand>
</feature>
<feature type="binding site" evidence="3">
    <location>
        <position position="72"/>
    </location>
    <ligand>
        <name>shikimate</name>
        <dbReference type="ChEBI" id="CHEBI:36208"/>
    </ligand>
</feature>
<dbReference type="GO" id="GO:0004764">
    <property type="term" value="F:shikimate 3-dehydrogenase (NADP+) activity"/>
    <property type="evidence" value="ECO:0007669"/>
    <property type="project" value="UniProtKB-EC"/>
</dbReference>
<dbReference type="HAMAP" id="MF_00222">
    <property type="entry name" value="Shikimate_DH_AroE"/>
    <property type="match status" value="1"/>
</dbReference>
<feature type="domain" description="SDH C-terminal" evidence="5">
    <location>
        <begin position="256"/>
        <end position="279"/>
    </location>
</feature>
<gene>
    <name evidence="3" type="primary">aroE</name>
    <name evidence="6" type="ORF">J2T22_002537</name>
</gene>
<dbReference type="NCBIfam" id="NF009201">
    <property type="entry name" value="PRK12549.1"/>
    <property type="match status" value="1"/>
</dbReference>
<feature type="binding site" evidence="3">
    <location>
        <begin position="136"/>
        <end position="140"/>
    </location>
    <ligand>
        <name>NADP(+)</name>
        <dbReference type="ChEBI" id="CHEBI:58349"/>
    </ligand>
</feature>
<dbReference type="Pfam" id="PF18317">
    <property type="entry name" value="SDH_C"/>
    <property type="match status" value="1"/>
</dbReference>
<feature type="binding site" evidence="3">
    <location>
        <position position="112"/>
    </location>
    <ligand>
        <name>shikimate</name>
        <dbReference type="ChEBI" id="CHEBI:36208"/>
    </ligand>
</feature>
<evidence type="ECO:0000256" key="1">
    <source>
        <dbReference type="ARBA" id="ARBA00004871"/>
    </source>
</evidence>
<dbReference type="PANTHER" id="PTHR21089:SF1">
    <property type="entry name" value="BIFUNCTIONAL 3-DEHYDROQUINATE DEHYDRATASE_SHIKIMATE DEHYDROGENASE, CHLOROPLASTIC"/>
    <property type="match status" value="1"/>
</dbReference>
<dbReference type="Gene3D" id="3.40.50.10860">
    <property type="entry name" value="Leucine Dehydrogenase, chain A, domain 1"/>
    <property type="match status" value="1"/>
</dbReference>
<dbReference type="CDD" id="cd01065">
    <property type="entry name" value="NAD_bind_Shikimate_DH"/>
    <property type="match status" value="1"/>
</dbReference>
<feature type="binding site" evidence="3">
    <location>
        <position position="232"/>
    </location>
    <ligand>
        <name>shikimate</name>
        <dbReference type="ChEBI" id="CHEBI:36208"/>
    </ligand>
</feature>
<evidence type="ECO:0000313" key="6">
    <source>
        <dbReference type="EMBL" id="MDQ0119342.1"/>
    </source>
</evidence>
<feature type="binding site" evidence="3">
    <location>
        <position position="230"/>
    </location>
    <ligand>
        <name>NADP(+)</name>
        <dbReference type="ChEBI" id="CHEBI:58349"/>
    </ligand>
</feature>
<feature type="binding site" evidence="3">
    <location>
        <position position="97"/>
    </location>
    <ligand>
        <name>shikimate</name>
        <dbReference type="ChEBI" id="CHEBI:36208"/>
    </ligand>
</feature>
<dbReference type="InterPro" id="IPR036291">
    <property type="entry name" value="NAD(P)-bd_dom_sf"/>
</dbReference>
<comment type="subunit">
    <text evidence="3">Homodimer.</text>
</comment>
<evidence type="ECO:0000313" key="7">
    <source>
        <dbReference type="Proteomes" id="UP001226389"/>
    </source>
</evidence>
<dbReference type="Pfam" id="PF08501">
    <property type="entry name" value="Shikimate_dh_N"/>
    <property type="match status" value="1"/>
</dbReference>